<dbReference type="Gene3D" id="1.25.40.10">
    <property type="entry name" value="Tetratricopeptide repeat domain"/>
    <property type="match status" value="1"/>
</dbReference>
<gene>
    <name evidence="3" type="ORF">EV702DRAFT_1048587</name>
</gene>
<keyword evidence="2" id="KW-0802">TPR repeat</keyword>
<sequence>MPTKRALPQRMRDVNSSSGRVATNEYVIFRLKLAERTIQFADTLTLLTEENLRAARVLHAEGSLKEATKYYTTTTDGERKYVLGAIGIAQMQIQSVSDEITAAIHTLDLLLQPQNPQRSVEAVVVLTALHAHPRPGVLNSDFAQENAKARELFDCAIKALEQDDSRASNGNLHHPCITQPVVSTMPWICTLKLARLWQEGSLDRTTRALKEALGLSEPDEQIDPRLLDNMGTLQHMEGNLAEARARALYEHSLTKSTSLGPDVAEGMSTSMLYNLTRVRQAQILADLNQSNEAHDLLKQAMASQNSNLNLRAFYTYFLIQCYFSKPAKDLVFATLKDRDKHYYAPLTRFNIIRAGKVETRVRRA</sequence>
<dbReference type="EMBL" id="JABBWD010000052">
    <property type="protein sequence ID" value="KAG1772625.1"/>
    <property type="molecule type" value="Genomic_DNA"/>
</dbReference>
<evidence type="ECO:0000313" key="4">
    <source>
        <dbReference type="Proteomes" id="UP000714275"/>
    </source>
</evidence>
<dbReference type="GO" id="GO:0016593">
    <property type="term" value="C:Cdc73/Paf1 complex"/>
    <property type="evidence" value="ECO:0007669"/>
    <property type="project" value="TreeGrafter"/>
</dbReference>
<dbReference type="PANTHER" id="PTHR14027:SF2">
    <property type="entry name" value="RNA POLYMERASE-ASSOCIATED PROTEIN CTR9 HOMOLOG"/>
    <property type="match status" value="1"/>
</dbReference>
<dbReference type="InterPro" id="IPR031101">
    <property type="entry name" value="Ctr9"/>
</dbReference>
<dbReference type="GO" id="GO:0000993">
    <property type="term" value="F:RNA polymerase II complex binding"/>
    <property type="evidence" value="ECO:0007669"/>
    <property type="project" value="TreeGrafter"/>
</dbReference>
<comment type="caution">
    <text evidence="3">The sequence shown here is derived from an EMBL/GenBank/DDBJ whole genome shotgun (WGS) entry which is preliminary data.</text>
</comment>
<evidence type="ECO:0000256" key="2">
    <source>
        <dbReference type="ARBA" id="ARBA00022803"/>
    </source>
</evidence>
<dbReference type="GO" id="GO:0006368">
    <property type="term" value="P:transcription elongation by RNA polymerase II"/>
    <property type="evidence" value="ECO:0007669"/>
    <property type="project" value="TreeGrafter"/>
</dbReference>
<reference evidence="3" key="1">
    <citation type="journal article" date="2020" name="New Phytol.">
        <title>Comparative genomics reveals dynamic genome evolution in host specialist ectomycorrhizal fungi.</title>
        <authorList>
            <person name="Lofgren L.A."/>
            <person name="Nguyen N.H."/>
            <person name="Vilgalys R."/>
            <person name="Ruytinx J."/>
            <person name="Liao H.L."/>
            <person name="Branco S."/>
            <person name="Kuo A."/>
            <person name="LaButti K."/>
            <person name="Lipzen A."/>
            <person name="Andreopoulos W."/>
            <person name="Pangilinan J."/>
            <person name="Riley R."/>
            <person name="Hundley H."/>
            <person name="Na H."/>
            <person name="Barry K."/>
            <person name="Grigoriev I.V."/>
            <person name="Stajich J.E."/>
            <person name="Kennedy P.G."/>
        </authorList>
    </citation>
    <scope>NUCLEOTIDE SEQUENCE</scope>
    <source>
        <strain evidence="3">DOB743</strain>
    </source>
</reference>
<evidence type="ECO:0000313" key="3">
    <source>
        <dbReference type="EMBL" id="KAG1772625.1"/>
    </source>
</evidence>
<dbReference type="OrthoDB" id="3294648at2759"/>
<evidence type="ECO:0000256" key="1">
    <source>
        <dbReference type="ARBA" id="ARBA00022737"/>
    </source>
</evidence>
<organism evidence="3 4">
    <name type="scientific">Suillus placidus</name>
    <dbReference type="NCBI Taxonomy" id="48579"/>
    <lineage>
        <taxon>Eukaryota</taxon>
        <taxon>Fungi</taxon>
        <taxon>Dikarya</taxon>
        <taxon>Basidiomycota</taxon>
        <taxon>Agaricomycotina</taxon>
        <taxon>Agaricomycetes</taxon>
        <taxon>Agaricomycetidae</taxon>
        <taxon>Boletales</taxon>
        <taxon>Suillineae</taxon>
        <taxon>Suillaceae</taxon>
        <taxon>Suillus</taxon>
    </lineage>
</organism>
<dbReference type="InterPro" id="IPR011990">
    <property type="entry name" value="TPR-like_helical_dom_sf"/>
</dbReference>
<dbReference type="Proteomes" id="UP000714275">
    <property type="component" value="Unassembled WGS sequence"/>
</dbReference>
<proteinExistence type="predicted"/>
<keyword evidence="1" id="KW-0677">Repeat</keyword>
<dbReference type="AlphaFoldDB" id="A0A9P6ZNA9"/>
<dbReference type="GO" id="GO:0006355">
    <property type="term" value="P:regulation of DNA-templated transcription"/>
    <property type="evidence" value="ECO:0007669"/>
    <property type="project" value="InterPro"/>
</dbReference>
<accession>A0A9P6ZNA9</accession>
<name>A0A9P6ZNA9_9AGAM</name>
<keyword evidence="4" id="KW-1185">Reference proteome</keyword>
<protein>
    <submittedName>
        <fullName evidence="3">Uncharacterized protein</fullName>
    </submittedName>
</protein>
<dbReference type="PANTHER" id="PTHR14027">
    <property type="entry name" value="RNA POLYMERASE-ASSOCIATED PROTEIN CTR9"/>
    <property type="match status" value="1"/>
</dbReference>